<accession>A0A8A4TQ91</accession>
<evidence type="ECO:0000256" key="1">
    <source>
        <dbReference type="ARBA" id="ARBA00022679"/>
    </source>
</evidence>
<evidence type="ECO:0000256" key="4">
    <source>
        <dbReference type="ARBA" id="ARBA00022840"/>
    </source>
</evidence>
<keyword evidence="4" id="KW-0067">ATP-binding</keyword>
<dbReference type="InterPro" id="IPR019734">
    <property type="entry name" value="TPR_rpt"/>
</dbReference>
<dbReference type="InterPro" id="IPR011009">
    <property type="entry name" value="Kinase-like_dom_sf"/>
</dbReference>
<dbReference type="InterPro" id="IPR008271">
    <property type="entry name" value="Ser/Thr_kinase_AS"/>
</dbReference>
<keyword evidence="7" id="KW-1185">Reference proteome</keyword>
<dbReference type="SUPFAM" id="SSF52540">
    <property type="entry name" value="P-loop containing nucleoside triphosphate hydrolases"/>
    <property type="match status" value="1"/>
</dbReference>
<evidence type="ECO:0000256" key="3">
    <source>
        <dbReference type="ARBA" id="ARBA00022777"/>
    </source>
</evidence>
<keyword evidence="1" id="KW-0808">Transferase</keyword>
<dbReference type="EMBL" id="CP071793">
    <property type="protein sequence ID" value="QTD48725.1"/>
    <property type="molecule type" value="Genomic_DNA"/>
</dbReference>
<dbReference type="SUPFAM" id="SSF48452">
    <property type="entry name" value="TPR-like"/>
    <property type="match status" value="1"/>
</dbReference>
<gene>
    <name evidence="6" type="ORF">J3U87_24355</name>
</gene>
<sequence length="1102" mass="122013">MESDRDLFRLDSLVARGTMASVWRGRHRNGNPIAIKFLTAHNARDPLFRQALIDEVQATAALNHPNVLRVLDYGRLSADHPALSSLDLPADTPYLLSEWAQGGALHERTPPVDWPTVRDYLTALLSALGHAHARGLIHRDLKPANLLIQLHEAGPTLKLADFGIAHAIENTQIAGDVLSWGTPTYMAPEQFLGEWRDFGPWTDLYALGCLVFEWVSGAPPFKEVSPIAYTYAHLHKDPPPLVPRFPVPDGLAQWLQATLAKGIGRRFQSAAEAGYALQCLDGHAAADSPPERGAFLPPLTPPIPVSPPRLEETTFTADTDTTGLGVFSYREVPLVGRVDERRALWDALRLAIEHRQPRAVVLHGPAGTGKSRLARTLGEQAHETLGASVFRATHHPGRSGAYHGMESMVRRKCRAIGLDHASVIQNLNHFKIMRPWMNEALSRDLQRFFDVEVPLSPSERHQIVIRLIEGVAAQRPVVLWLDDVQWGLEALTVTHQILERVHAPVLVVLTARDEALPAESPEFAALQALNRSPRVTGLQVGPLPQADRATLIRRILGLAPQLAAQVETRTAGNPLFATQLIADWIDRNLLRTGRHGFELVEGAHEAASLPEDLHQVWRERVTAILEPMGNDQIALELAAVLGQTVFATEWDTACRLAGLTPREDLWTELTRVHLAVREENGWSFVHGMLRESLERIAREQGRWSHFNRICAAVLQPAYERGERGTAARLGLYLAETEEPLDALEPLLCGANEMRESSDYQRGHALLNAREAIIERQELAQPAHFPGWILRSRICLHQGLVDEASSWAVRVVDACRRHEGAQDRKERVEALRLLGDAARRRGDLSRAAELYESVTVLKEAADPHALAAGSWGLGDVLRQQGHFARALELLEDSLRLYRTIGDDHGVADVWVGRGDVARQRREWDRAGAAYSEAEAIFGARGNRYGVARTQNARGDLARLNGDFDLAERLYVASLTTLTTIDSAEALYPRLNLALNAVARINPKEASKRLHLLKLDLARKSWTGLIAYADLIGAWCQLVGGQGEVANRIERAAAYFHRHSISDPDALFMFEHLASVATPESALTQPIAEAIAFQKRDLGSQKSP</sequence>
<name>A0A8A4TQ91_SULCO</name>
<reference evidence="6" key="1">
    <citation type="submission" date="2021-03" db="EMBL/GenBank/DDBJ databases">
        <title>Acanthopleuribacteraceae sp. M133.</title>
        <authorList>
            <person name="Wang G."/>
        </authorList>
    </citation>
    <scope>NUCLEOTIDE SEQUENCE</scope>
    <source>
        <strain evidence="6">M133</strain>
    </source>
</reference>
<dbReference type="Proteomes" id="UP000663929">
    <property type="component" value="Chromosome"/>
</dbReference>
<dbReference type="Gene3D" id="3.40.50.300">
    <property type="entry name" value="P-loop containing nucleotide triphosphate hydrolases"/>
    <property type="match status" value="1"/>
</dbReference>
<dbReference type="Gene3D" id="3.30.200.20">
    <property type="entry name" value="Phosphorylase Kinase, domain 1"/>
    <property type="match status" value="1"/>
</dbReference>
<dbReference type="GO" id="GO:0005524">
    <property type="term" value="F:ATP binding"/>
    <property type="evidence" value="ECO:0007669"/>
    <property type="project" value="UniProtKB-KW"/>
</dbReference>
<evidence type="ECO:0000313" key="6">
    <source>
        <dbReference type="EMBL" id="QTD48725.1"/>
    </source>
</evidence>
<dbReference type="AlphaFoldDB" id="A0A8A4TQ91"/>
<dbReference type="PANTHER" id="PTHR43289:SF6">
    <property type="entry name" value="SERINE_THREONINE-PROTEIN KINASE NEKL-3"/>
    <property type="match status" value="1"/>
</dbReference>
<dbReference type="Gene3D" id="1.10.510.10">
    <property type="entry name" value="Transferase(Phosphotransferase) domain 1"/>
    <property type="match status" value="1"/>
</dbReference>
<dbReference type="InterPro" id="IPR027417">
    <property type="entry name" value="P-loop_NTPase"/>
</dbReference>
<dbReference type="PROSITE" id="PS50011">
    <property type="entry name" value="PROTEIN_KINASE_DOM"/>
    <property type="match status" value="1"/>
</dbReference>
<dbReference type="Gene3D" id="1.25.40.10">
    <property type="entry name" value="Tetratricopeptide repeat domain"/>
    <property type="match status" value="1"/>
</dbReference>
<dbReference type="Pfam" id="PF13191">
    <property type="entry name" value="AAA_16"/>
    <property type="match status" value="1"/>
</dbReference>
<dbReference type="PANTHER" id="PTHR43289">
    <property type="entry name" value="MITOGEN-ACTIVATED PROTEIN KINASE KINASE KINASE 20-RELATED"/>
    <property type="match status" value="1"/>
</dbReference>
<dbReference type="RefSeq" id="WP_237378377.1">
    <property type="nucleotide sequence ID" value="NZ_CP071793.1"/>
</dbReference>
<evidence type="ECO:0000259" key="5">
    <source>
        <dbReference type="PROSITE" id="PS50011"/>
    </source>
</evidence>
<dbReference type="GO" id="GO:0004674">
    <property type="term" value="F:protein serine/threonine kinase activity"/>
    <property type="evidence" value="ECO:0007669"/>
    <property type="project" value="TreeGrafter"/>
</dbReference>
<dbReference type="PROSITE" id="PS00108">
    <property type="entry name" value="PROTEIN_KINASE_ST"/>
    <property type="match status" value="1"/>
</dbReference>
<dbReference type="KEGG" id="scor:J3U87_24355"/>
<dbReference type="Pfam" id="PF13432">
    <property type="entry name" value="TPR_16"/>
    <property type="match status" value="1"/>
</dbReference>
<keyword evidence="2" id="KW-0547">Nucleotide-binding</keyword>
<dbReference type="SMART" id="SM00028">
    <property type="entry name" value="TPR"/>
    <property type="match status" value="4"/>
</dbReference>
<dbReference type="InterPro" id="IPR000719">
    <property type="entry name" value="Prot_kinase_dom"/>
</dbReference>
<organism evidence="6 7">
    <name type="scientific">Sulfidibacter corallicola</name>
    <dbReference type="NCBI Taxonomy" id="2818388"/>
    <lineage>
        <taxon>Bacteria</taxon>
        <taxon>Pseudomonadati</taxon>
        <taxon>Acidobacteriota</taxon>
        <taxon>Holophagae</taxon>
        <taxon>Acanthopleuribacterales</taxon>
        <taxon>Acanthopleuribacteraceae</taxon>
        <taxon>Sulfidibacter</taxon>
    </lineage>
</organism>
<dbReference type="SMART" id="SM00220">
    <property type="entry name" value="S_TKc"/>
    <property type="match status" value="1"/>
</dbReference>
<dbReference type="CDD" id="cd14014">
    <property type="entry name" value="STKc_PknB_like"/>
    <property type="match status" value="1"/>
</dbReference>
<dbReference type="InterPro" id="IPR041664">
    <property type="entry name" value="AAA_16"/>
</dbReference>
<proteinExistence type="predicted"/>
<dbReference type="SUPFAM" id="SSF56112">
    <property type="entry name" value="Protein kinase-like (PK-like)"/>
    <property type="match status" value="1"/>
</dbReference>
<protein>
    <submittedName>
        <fullName evidence="6">Protein kinase</fullName>
    </submittedName>
</protein>
<evidence type="ECO:0000256" key="2">
    <source>
        <dbReference type="ARBA" id="ARBA00022741"/>
    </source>
</evidence>
<dbReference type="Pfam" id="PF00069">
    <property type="entry name" value="Pkinase"/>
    <property type="match status" value="1"/>
</dbReference>
<keyword evidence="3 6" id="KW-0418">Kinase</keyword>
<dbReference type="Pfam" id="PF13424">
    <property type="entry name" value="TPR_12"/>
    <property type="match status" value="1"/>
</dbReference>
<dbReference type="InterPro" id="IPR011990">
    <property type="entry name" value="TPR-like_helical_dom_sf"/>
</dbReference>
<evidence type="ECO:0000313" key="7">
    <source>
        <dbReference type="Proteomes" id="UP000663929"/>
    </source>
</evidence>
<feature type="domain" description="Protein kinase" evidence="5">
    <location>
        <begin position="8"/>
        <end position="286"/>
    </location>
</feature>